<keyword evidence="6" id="KW-0732">Signal</keyword>
<evidence type="ECO:0000256" key="14">
    <source>
        <dbReference type="RuleBase" id="RU366077"/>
    </source>
</evidence>
<organism evidence="16 17">
    <name type="scientific">Strongylocentrotus purpuratus</name>
    <name type="common">Purple sea urchin</name>
    <dbReference type="NCBI Taxonomy" id="7668"/>
    <lineage>
        <taxon>Eukaryota</taxon>
        <taxon>Metazoa</taxon>
        <taxon>Echinodermata</taxon>
        <taxon>Eleutherozoa</taxon>
        <taxon>Echinozoa</taxon>
        <taxon>Echinoidea</taxon>
        <taxon>Euechinoidea</taxon>
        <taxon>Echinacea</taxon>
        <taxon>Camarodonta</taxon>
        <taxon>Echinidea</taxon>
        <taxon>Strongylocentrotidae</taxon>
        <taxon>Strongylocentrotus</taxon>
    </lineage>
</organism>
<sequence length="780" mass="85293">MTMDTNKRNTMINLKLILTVMIIIFLQCWEATSLSSAPAPSRCIFDEVQKHQNVERTLIKYHPGDVSAKSKRSVEEEANAYQPIRVKTFVQNEEHLMDSVQVEKLETIMAGATSVVQKLLSVYPVQGPLLIDRSEAACRTTYNGGQNDGKCAEISPNYREQCLDNFEIPDDHLEGLWTWDAINSEPAVTHFEEGSGIPNADVVLYVKAEHTTRCNSGDVFAYASFCKQDQFSRPIAGVINFCPDPLLSEEYDQDKFTLLALHEAFHVLGFSTSLFDQFQDCSVCEDGLECETREDVVRVDAGGQSRLHTPAVVAASQIHFGCTEEEEMGVPLENLGGEGVSSHWETRYMYGSVMAPAILQAHSTFLDNMTLAVFEDSGWYKVNYEYAGDFPWGKDQGCEFGSVEYCATNFTQFFCNESISGCDYLGLNKATCTTNIYLDGCKIYWPDSENQCVHSSSSVNLNETGEITGPDSRCFASNSLLEGTCTPGDLEGRCYATRCGNSSESYEIRLLDSDWIPCPAETSIQVPGYEGEVHCPPADIVCKNHSSLVSLVDQPCLTCTTPPATSTATTSTTQTSPGEVPGELNFSLVFNDLAYSEVDEGSEVNDFKGVLIGRIAETVQLTQNRIEILDIIAGSVKAFVCITPPKEGDSQVSPEDAYNNLSNAVMSGEFSIEYNSNSYAASAITLLVVDNQTPTQSSTAMPPTVRSSPITPLTIIVLSIIAALFVTTFLSVCVWKNKKTATTIAPAPGATPREGALPGEVYMVRKGERTRGDMTAATST</sequence>
<evidence type="ECO:0000256" key="2">
    <source>
        <dbReference type="ARBA" id="ARBA00005860"/>
    </source>
</evidence>
<dbReference type="Gene3D" id="3.10.170.20">
    <property type="match status" value="1"/>
</dbReference>
<dbReference type="FunFam" id="3.10.170.20:FF:000012">
    <property type="entry name" value="Leishmanolysin-like peptidase 2"/>
    <property type="match status" value="1"/>
</dbReference>
<evidence type="ECO:0000256" key="6">
    <source>
        <dbReference type="ARBA" id="ARBA00022729"/>
    </source>
</evidence>
<evidence type="ECO:0000256" key="3">
    <source>
        <dbReference type="ARBA" id="ARBA00022670"/>
    </source>
</evidence>
<dbReference type="OrthoDB" id="527990at2759"/>
<keyword evidence="10 13" id="KW-0482">Metalloprotease</keyword>
<reference evidence="17" key="1">
    <citation type="submission" date="2015-02" db="EMBL/GenBank/DDBJ databases">
        <title>Genome sequencing for Strongylocentrotus purpuratus.</title>
        <authorList>
            <person name="Murali S."/>
            <person name="Liu Y."/>
            <person name="Vee V."/>
            <person name="English A."/>
            <person name="Wang M."/>
            <person name="Skinner E."/>
            <person name="Han Y."/>
            <person name="Muzny D.M."/>
            <person name="Worley K.C."/>
            <person name="Gibbs R.A."/>
        </authorList>
    </citation>
    <scope>NUCLEOTIDE SEQUENCE</scope>
</reference>
<feature type="binding site" evidence="13">
    <location>
        <position position="266"/>
    </location>
    <ligand>
        <name>Zn(2+)</name>
        <dbReference type="ChEBI" id="CHEBI:29105"/>
        <note>catalytic</note>
    </ligand>
</feature>
<evidence type="ECO:0000256" key="10">
    <source>
        <dbReference type="ARBA" id="ARBA00023049"/>
    </source>
</evidence>
<protein>
    <recommendedName>
        <fullName evidence="14">Leishmanolysin-like peptidase</fullName>
        <ecNumber evidence="14">3.4.24.-</ecNumber>
    </recommendedName>
</protein>
<keyword evidence="11 15" id="KW-0472">Membrane</keyword>
<evidence type="ECO:0000256" key="12">
    <source>
        <dbReference type="PIRSR" id="PIRSR601577-1"/>
    </source>
</evidence>
<evidence type="ECO:0000256" key="9">
    <source>
        <dbReference type="ARBA" id="ARBA00022989"/>
    </source>
</evidence>
<evidence type="ECO:0000313" key="17">
    <source>
        <dbReference type="Proteomes" id="UP000007110"/>
    </source>
</evidence>
<keyword evidence="4 15" id="KW-0812">Transmembrane</keyword>
<dbReference type="KEGG" id="spu:100889813"/>
<keyword evidence="9 15" id="KW-1133">Transmembrane helix</keyword>
<feature type="binding site" evidence="13">
    <location>
        <position position="262"/>
    </location>
    <ligand>
        <name>Zn(2+)</name>
        <dbReference type="ChEBI" id="CHEBI:29105"/>
        <note>catalytic</note>
    </ligand>
</feature>
<dbReference type="PANTHER" id="PTHR10942:SF6">
    <property type="entry name" value="CILIATED LEFT-RIGHT ORGANIZER METALLOPEPTIDASE"/>
    <property type="match status" value="1"/>
</dbReference>
<evidence type="ECO:0000256" key="5">
    <source>
        <dbReference type="ARBA" id="ARBA00022723"/>
    </source>
</evidence>
<evidence type="ECO:0000256" key="4">
    <source>
        <dbReference type="ARBA" id="ARBA00022692"/>
    </source>
</evidence>
<evidence type="ECO:0000313" key="16">
    <source>
        <dbReference type="EnsemblMetazoa" id="XP_030854380"/>
    </source>
</evidence>
<dbReference type="SUPFAM" id="SSF55486">
    <property type="entry name" value="Metalloproteases ('zincins'), catalytic domain"/>
    <property type="match status" value="1"/>
</dbReference>
<comment type="similarity">
    <text evidence="2 14">Belongs to the peptidase M8 family.</text>
</comment>
<dbReference type="Proteomes" id="UP000007110">
    <property type="component" value="Unassembled WGS sequence"/>
</dbReference>
<feature type="transmembrane region" description="Helical" evidence="15">
    <location>
        <begin position="713"/>
        <end position="735"/>
    </location>
</feature>
<dbReference type="OMA" id="CTERGAY"/>
<dbReference type="GO" id="GO:0004222">
    <property type="term" value="F:metalloendopeptidase activity"/>
    <property type="evidence" value="ECO:0007669"/>
    <property type="project" value="UniProtKB-UniRule"/>
</dbReference>
<dbReference type="EC" id="3.4.24.-" evidence="14"/>
<evidence type="ECO:0000256" key="1">
    <source>
        <dbReference type="ARBA" id="ARBA00004479"/>
    </source>
</evidence>
<dbReference type="GO" id="GO:0006508">
    <property type="term" value="P:proteolysis"/>
    <property type="evidence" value="ECO:0007669"/>
    <property type="project" value="UniProtKB-KW"/>
</dbReference>
<dbReference type="Pfam" id="PF01457">
    <property type="entry name" value="Peptidase_M8"/>
    <property type="match status" value="1"/>
</dbReference>
<keyword evidence="3 14" id="KW-0645">Protease</keyword>
<dbReference type="Gene3D" id="3.90.132.10">
    <property type="entry name" value="Leishmanolysin , domain 2"/>
    <property type="match status" value="1"/>
</dbReference>
<keyword evidence="5 13" id="KW-0479">Metal-binding</keyword>
<dbReference type="InterPro" id="IPR001577">
    <property type="entry name" value="Peptidase_M8"/>
</dbReference>
<dbReference type="GO" id="GO:0046872">
    <property type="term" value="F:metal ion binding"/>
    <property type="evidence" value="ECO:0007669"/>
    <property type="project" value="UniProtKB-KW"/>
</dbReference>
<dbReference type="GeneID" id="100889813"/>
<feature type="binding site" evidence="13">
    <location>
        <position position="343"/>
    </location>
    <ligand>
        <name>Zn(2+)</name>
        <dbReference type="ChEBI" id="CHEBI:29105"/>
        <note>catalytic</note>
    </ligand>
</feature>
<evidence type="ECO:0000256" key="11">
    <source>
        <dbReference type="ARBA" id="ARBA00023136"/>
    </source>
</evidence>
<evidence type="ECO:0000256" key="7">
    <source>
        <dbReference type="ARBA" id="ARBA00022801"/>
    </source>
</evidence>
<dbReference type="GO" id="GO:0008233">
    <property type="term" value="F:peptidase activity"/>
    <property type="evidence" value="ECO:0000318"/>
    <property type="project" value="GO_Central"/>
</dbReference>
<dbReference type="RefSeq" id="XP_030854380.1">
    <property type="nucleotide sequence ID" value="XM_030998520.1"/>
</dbReference>
<feature type="active site" evidence="12">
    <location>
        <position position="263"/>
    </location>
</feature>
<keyword evidence="8 13" id="KW-0862">Zinc</keyword>
<name>A0A7M7PRB2_STRPU</name>
<dbReference type="InParanoid" id="A0A7M7PRB2"/>
<evidence type="ECO:0000256" key="13">
    <source>
        <dbReference type="PIRSR" id="PIRSR601577-2"/>
    </source>
</evidence>
<dbReference type="EnsemblMetazoa" id="XM_030998520">
    <property type="protein sequence ID" value="XP_030854380"/>
    <property type="gene ID" value="LOC100889813"/>
</dbReference>
<comment type="subcellular location">
    <subcellularLocation>
        <location evidence="1">Membrane</location>
        <topology evidence="1">Single-pass type I membrane protein</topology>
    </subcellularLocation>
</comment>
<evidence type="ECO:0000256" key="8">
    <source>
        <dbReference type="ARBA" id="ARBA00022833"/>
    </source>
</evidence>
<keyword evidence="17" id="KW-1185">Reference proteome</keyword>
<dbReference type="GO" id="GO:0007155">
    <property type="term" value="P:cell adhesion"/>
    <property type="evidence" value="ECO:0007669"/>
    <property type="project" value="InterPro"/>
</dbReference>
<comment type="cofactor">
    <cofactor evidence="13 14">
        <name>Zn(2+)</name>
        <dbReference type="ChEBI" id="CHEBI:29105"/>
    </cofactor>
    <text evidence="13 14">Binds 1 zinc ion per subunit.</text>
</comment>
<keyword evidence="7 14" id="KW-0378">Hydrolase</keyword>
<accession>A0A7M7PRB2</accession>
<dbReference type="FunFam" id="3.90.132.10:FF:000002">
    <property type="entry name" value="Leishmanolysin like peptidase 2"/>
    <property type="match status" value="1"/>
</dbReference>
<reference evidence="16" key="2">
    <citation type="submission" date="2021-01" db="UniProtKB">
        <authorList>
            <consortium name="EnsemblMetazoa"/>
        </authorList>
    </citation>
    <scope>IDENTIFICATION</scope>
</reference>
<proteinExistence type="inferred from homology"/>
<evidence type="ECO:0000256" key="15">
    <source>
        <dbReference type="SAM" id="Phobius"/>
    </source>
</evidence>
<dbReference type="GO" id="GO:0005737">
    <property type="term" value="C:cytoplasm"/>
    <property type="evidence" value="ECO:0000318"/>
    <property type="project" value="GO_Central"/>
</dbReference>
<dbReference type="Gene3D" id="2.30.34.10">
    <property type="entry name" value="Leishmanolysin domain 4"/>
    <property type="match status" value="1"/>
</dbReference>
<dbReference type="AlphaFoldDB" id="A0A7M7PRB2"/>
<dbReference type="PANTHER" id="PTHR10942">
    <property type="entry name" value="LEISHMANOLYSIN-LIKE PEPTIDASE"/>
    <property type="match status" value="1"/>
</dbReference>
<dbReference type="GO" id="GO:0016020">
    <property type="term" value="C:membrane"/>
    <property type="evidence" value="ECO:0007669"/>
    <property type="project" value="UniProtKB-SubCell"/>
</dbReference>